<sequence>MRQLTQALMEPAEVAVVKCKGHSKENSLEGRGNSQRTLGQIQAGLGINQANKQAKILWDFQIQTDKLVVANQPDIVVVVIDVAIPSDSNIRKKEHEKLEKYQGLKEEMERMWGMKATVVPVVISHQKCPPPLSLLKLYHLKGASGSDRQKVPEPKETVSETSVPATPSGVPSHQRKNKMSLQGKPSHPRRRTNLILRKFLCVQGVISIAAVLPIFSLVPHEKPDLTIHPNVNWKRVIKMD</sequence>
<keyword evidence="4" id="KW-1185">Reference proteome</keyword>
<dbReference type="PANTHER" id="PTHR35450">
    <property type="entry name" value="REVERSE TRANSCRIPTASE DOMAIN-CONTAINING PROTEIN"/>
    <property type="match status" value="1"/>
</dbReference>
<organism evidence="3 4">
    <name type="scientific">Takifugu flavidus</name>
    <name type="common">sansaifugu</name>
    <dbReference type="NCBI Taxonomy" id="433684"/>
    <lineage>
        <taxon>Eukaryota</taxon>
        <taxon>Metazoa</taxon>
        <taxon>Chordata</taxon>
        <taxon>Craniata</taxon>
        <taxon>Vertebrata</taxon>
        <taxon>Euteleostomi</taxon>
        <taxon>Actinopterygii</taxon>
        <taxon>Neopterygii</taxon>
        <taxon>Teleostei</taxon>
        <taxon>Neoteleostei</taxon>
        <taxon>Acanthomorphata</taxon>
        <taxon>Eupercaria</taxon>
        <taxon>Tetraodontiformes</taxon>
        <taxon>Tetradontoidea</taxon>
        <taxon>Tetraodontidae</taxon>
        <taxon>Takifugu</taxon>
    </lineage>
</organism>
<dbReference type="PANTHER" id="PTHR35450:SF2">
    <property type="entry name" value="REVERSE TRANSCRIPTASE DOMAIN-CONTAINING PROTEIN"/>
    <property type="match status" value="1"/>
</dbReference>
<comment type="caution">
    <text evidence="3">The sequence shown here is derived from an EMBL/GenBank/DDBJ whole genome shotgun (WGS) entry which is preliminary data.</text>
</comment>
<dbReference type="EMBL" id="RHFK02000020">
    <property type="protein sequence ID" value="TWW57282.1"/>
    <property type="molecule type" value="Genomic_DNA"/>
</dbReference>
<evidence type="ECO:0000313" key="3">
    <source>
        <dbReference type="EMBL" id="TWW57282.1"/>
    </source>
</evidence>
<dbReference type="Proteomes" id="UP000324091">
    <property type="component" value="Chromosome 7"/>
</dbReference>
<keyword evidence="2" id="KW-1133">Transmembrane helix</keyword>
<evidence type="ECO:0000256" key="1">
    <source>
        <dbReference type="SAM" id="MobiDB-lite"/>
    </source>
</evidence>
<dbReference type="AlphaFoldDB" id="A0A5C6MPX2"/>
<feature type="region of interest" description="Disordered" evidence="1">
    <location>
        <begin position="145"/>
        <end position="188"/>
    </location>
</feature>
<feature type="compositionally biased region" description="Basic and acidic residues" evidence="1">
    <location>
        <begin position="147"/>
        <end position="158"/>
    </location>
</feature>
<reference evidence="3 4" key="1">
    <citation type="submission" date="2019-04" db="EMBL/GenBank/DDBJ databases">
        <title>Chromosome genome assembly for Takifugu flavidus.</title>
        <authorList>
            <person name="Xiao S."/>
        </authorList>
    </citation>
    <scope>NUCLEOTIDE SEQUENCE [LARGE SCALE GENOMIC DNA]</scope>
    <source>
        <strain evidence="3">HTHZ2018</strain>
        <tissue evidence="3">Muscle</tissue>
    </source>
</reference>
<feature type="transmembrane region" description="Helical" evidence="2">
    <location>
        <begin position="199"/>
        <end position="218"/>
    </location>
</feature>
<keyword evidence="2" id="KW-0812">Transmembrane</keyword>
<feature type="compositionally biased region" description="Polar residues" evidence="1">
    <location>
        <begin position="159"/>
        <end position="171"/>
    </location>
</feature>
<evidence type="ECO:0000256" key="2">
    <source>
        <dbReference type="SAM" id="Phobius"/>
    </source>
</evidence>
<protein>
    <submittedName>
        <fullName evidence="3">Uncharacterized protein</fullName>
    </submittedName>
</protein>
<keyword evidence="2" id="KW-0472">Membrane</keyword>
<gene>
    <name evidence="3" type="ORF">D4764_07G0000010</name>
</gene>
<evidence type="ECO:0000313" key="4">
    <source>
        <dbReference type="Proteomes" id="UP000324091"/>
    </source>
</evidence>
<name>A0A5C6MPX2_9TELE</name>
<accession>A0A5C6MPX2</accession>
<proteinExistence type="predicted"/>